<keyword evidence="2" id="KW-0456">Lyase</keyword>
<dbReference type="CDD" id="cd06558">
    <property type="entry name" value="crotonase-like"/>
    <property type="match status" value="1"/>
</dbReference>
<dbReference type="Gene3D" id="1.10.12.10">
    <property type="entry name" value="Lyase 2-enoyl-coa Hydratase, Chain A, domain 2"/>
    <property type="match status" value="1"/>
</dbReference>
<dbReference type="GO" id="GO:0006635">
    <property type="term" value="P:fatty acid beta-oxidation"/>
    <property type="evidence" value="ECO:0007669"/>
    <property type="project" value="TreeGrafter"/>
</dbReference>
<keyword evidence="5" id="KW-1185">Reference proteome</keyword>
<evidence type="ECO:0000313" key="4">
    <source>
        <dbReference type="EMBL" id="GGH77719.1"/>
    </source>
</evidence>
<dbReference type="InterPro" id="IPR029045">
    <property type="entry name" value="ClpP/crotonase-like_dom_sf"/>
</dbReference>
<dbReference type="InterPro" id="IPR001753">
    <property type="entry name" value="Enoyl-CoA_hydra/iso"/>
</dbReference>
<sequence length="259" mass="28006">MNTVSFEIKEDMIGLLTLNRPEAANAFSTELLSDLNNVIDQVEHLTDLRVLILTGSGNKAFCAGADLKERASMNEKETVQAVRRIKQTLSRIEALPLPTLAAINGAAFGGGLELALACDLRYATEHAKMGLTETSLGIIPGAGGTQRLSRLIGIGKAKALIFTAKRLTSTEAQTMGLLEGVFTHQEFFPRILAVAQAISKNGPIAIRQAKKAIALGFDTDLHTGLQIEELCYLATIPTQDRLEGLAAFKEKRHPHYQGK</sequence>
<dbReference type="FunFam" id="1.10.12.10:FF:000001">
    <property type="entry name" value="Probable enoyl-CoA hydratase, mitochondrial"/>
    <property type="match status" value="1"/>
</dbReference>
<dbReference type="EMBL" id="BMFV01000005">
    <property type="protein sequence ID" value="GGH77719.1"/>
    <property type="molecule type" value="Genomic_DNA"/>
</dbReference>
<dbReference type="AlphaFoldDB" id="A0A8J2ZTP1"/>
<dbReference type="Gene3D" id="3.90.226.10">
    <property type="entry name" value="2-enoyl-CoA Hydratase, Chain A, domain 1"/>
    <property type="match status" value="1"/>
</dbReference>
<dbReference type="InterPro" id="IPR014748">
    <property type="entry name" value="Enoyl-CoA_hydra_C"/>
</dbReference>
<gene>
    <name evidence="4" type="primary">yngF</name>
    <name evidence="4" type="ORF">GCM10007096_10030</name>
</gene>
<evidence type="ECO:0000256" key="3">
    <source>
        <dbReference type="RuleBase" id="RU003707"/>
    </source>
</evidence>
<dbReference type="SUPFAM" id="SSF52096">
    <property type="entry name" value="ClpP/crotonase"/>
    <property type="match status" value="1"/>
</dbReference>
<accession>A0A8J2ZTP1</accession>
<evidence type="ECO:0000313" key="5">
    <source>
        <dbReference type="Proteomes" id="UP000656813"/>
    </source>
</evidence>
<protein>
    <submittedName>
        <fullName evidence="4">Putative enoyl-CoA hydratase/isomerase YngF</fullName>
    </submittedName>
</protein>
<reference evidence="4" key="2">
    <citation type="submission" date="2020-09" db="EMBL/GenBank/DDBJ databases">
        <authorList>
            <person name="Sun Q."/>
            <person name="Zhou Y."/>
        </authorList>
    </citation>
    <scope>NUCLEOTIDE SEQUENCE</scope>
    <source>
        <strain evidence="4">CGMCC 1.12777</strain>
    </source>
</reference>
<proteinExistence type="inferred from homology"/>
<comment type="caution">
    <text evidence="4">The sequence shown here is derived from an EMBL/GenBank/DDBJ whole genome shotgun (WGS) entry which is preliminary data.</text>
</comment>
<dbReference type="InterPro" id="IPR018376">
    <property type="entry name" value="Enoyl-CoA_hyd/isom_CS"/>
</dbReference>
<organism evidence="4 5">
    <name type="scientific">Pullulanibacillus pueri</name>
    <dbReference type="NCBI Taxonomy" id="1437324"/>
    <lineage>
        <taxon>Bacteria</taxon>
        <taxon>Bacillati</taxon>
        <taxon>Bacillota</taxon>
        <taxon>Bacilli</taxon>
        <taxon>Bacillales</taxon>
        <taxon>Sporolactobacillaceae</taxon>
        <taxon>Pullulanibacillus</taxon>
    </lineage>
</organism>
<dbReference type="Pfam" id="PF00378">
    <property type="entry name" value="ECH_1"/>
    <property type="match status" value="1"/>
</dbReference>
<dbReference type="RefSeq" id="WP_188496303.1">
    <property type="nucleotide sequence ID" value="NZ_BMFV01000005.1"/>
</dbReference>
<dbReference type="FunFam" id="3.90.226.10:FF:000009">
    <property type="entry name" value="Carnitinyl-CoA dehydratase"/>
    <property type="match status" value="1"/>
</dbReference>
<name>A0A8J2ZTP1_9BACL</name>
<dbReference type="PANTHER" id="PTHR11941:SF54">
    <property type="entry name" value="ENOYL-COA HYDRATASE, MITOCHONDRIAL"/>
    <property type="match status" value="1"/>
</dbReference>
<dbReference type="NCBIfam" id="NF005802">
    <property type="entry name" value="PRK07657.1"/>
    <property type="match status" value="1"/>
</dbReference>
<comment type="similarity">
    <text evidence="1 3">Belongs to the enoyl-CoA hydratase/isomerase family.</text>
</comment>
<dbReference type="Proteomes" id="UP000656813">
    <property type="component" value="Unassembled WGS sequence"/>
</dbReference>
<evidence type="ECO:0000256" key="2">
    <source>
        <dbReference type="ARBA" id="ARBA00023239"/>
    </source>
</evidence>
<evidence type="ECO:0000256" key="1">
    <source>
        <dbReference type="ARBA" id="ARBA00005254"/>
    </source>
</evidence>
<dbReference type="PROSITE" id="PS00166">
    <property type="entry name" value="ENOYL_COA_HYDRATASE"/>
    <property type="match status" value="1"/>
</dbReference>
<reference evidence="4" key="1">
    <citation type="journal article" date="2014" name="Int. J. Syst. Evol. Microbiol.">
        <title>Complete genome sequence of Corynebacterium casei LMG S-19264T (=DSM 44701T), isolated from a smear-ripened cheese.</title>
        <authorList>
            <consortium name="US DOE Joint Genome Institute (JGI-PGF)"/>
            <person name="Walter F."/>
            <person name="Albersmeier A."/>
            <person name="Kalinowski J."/>
            <person name="Ruckert C."/>
        </authorList>
    </citation>
    <scope>NUCLEOTIDE SEQUENCE</scope>
    <source>
        <strain evidence="4">CGMCC 1.12777</strain>
    </source>
</reference>
<dbReference type="GO" id="GO:0016836">
    <property type="term" value="F:hydro-lyase activity"/>
    <property type="evidence" value="ECO:0007669"/>
    <property type="project" value="UniProtKB-ARBA"/>
</dbReference>
<dbReference type="PANTHER" id="PTHR11941">
    <property type="entry name" value="ENOYL-COA HYDRATASE-RELATED"/>
    <property type="match status" value="1"/>
</dbReference>